<dbReference type="PROSITE" id="PS50987">
    <property type="entry name" value="HTH_ARSR_2"/>
    <property type="match status" value="1"/>
</dbReference>
<comment type="caution">
    <text evidence="3">The sequence shown here is derived from an EMBL/GenBank/DDBJ whole genome shotgun (WGS) entry which is preliminary data.</text>
</comment>
<dbReference type="PANTHER" id="PTHR39168:SF1">
    <property type="entry name" value="TRANSCRIPTIONAL REGULATORY PROTEIN"/>
    <property type="match status" value="1"/>
</dbReference>
<dbReference type="Gene3D" id="1.10.10.10">
    <property type="entry name" value="Winged helix-like DNA-binding domain superfamily/Winged helix DNA-binding domain"/>
    <property type="match status" value="1"/>
</dbReference>
<accession>A0A7X0X3S8</accession>
<dbReference type="Proteomes" id="UP000523362">
    <property type="component" value="Unassembled WGS sequence"/>
</dbReference>
<dbReference type="PRINTS" id="PR00778">
    <property type="entry name" value="HTHARSR"/>
</dbReference>
<protein>
    <submittedName>
        <fullName evidence="3">Winged helix-turn-helix transcriptional regulator</fullName>
    </submittedName>
</protein>
<feature type="domain" description="HTH arsR-type" evidence="2">
    <location>
        <begin position="1"/>
        <end position="94"/>
    </location>
</feature>
<evidence type="ECO:0000259" key="2">
    <source>
        <dbReference type="PROSITE" id="PS50987"/>
    </source>
</evidence>
<dbReference type="InterPro" id="IPR001845">
    <property type="entry name" value="HTH_ArsR_DNA-bd_dom"/>
</dbReference>
<name>A0A7X0X3S8_LISSE</name>
<reference evidence="3 4" key="1">
    <citation type="submission" date="2020-03" db="EMBL/GenBank/DDBJ databases">
        <title>Soil Listeria distribution.</title>
        <authorList>
            <person name="Liao J."/>
            <person name="Wiedmann M."/>
        </authorList>
    </citation>
    <scope>NUCLEOTIDE SEQUENCE [LARGE SCALE GENOMIC DNA]</scope>
    <source>
        <strain evidence="3 4">FSL L7-1560</strain>
    </source>
</reference>
<dbReference type="EMBL" id="JAARRG010000011">
    <property type="protein sequence ID" value="MBC1487119.1"/>
    <property type="molecule type" value="Genomic_DNA"/>
</dbReference>
<evidence type="ECO:0000313" key="3">
    <source>
        <dbReference type="EMBL" id="MBC1487119.1"/>
    </source>
</evidence>
<dbReference type="CDD" id="cd00090">
    <property type="entry name" value="HTH_ARSR"/>
    <property type="match status" value="1"/>
</dbReference>
<dbReference type="PANTHER" id="PTHR39168">
    <property type="entry name" value="TRANSCRIPTIONAL REGULATOR-RELATED"/>
    <property type="match status" value="1"/>
</dbReference>
<dbReference type="SUPFAM" id="SSF46785">
    <property type="entry name" value="Winged helix' DNA-binding domain"/>
    <property type="match status" value="1"/>
</dbReference>
<sequence>MKGFPDLQATTKVLADQSRLEILTILMDGKYHNVSELAKKTKIKSHTASYHLKQLCELNWVASYKQGRNVYYHLCSEDIAELLEKLMNISPVKEISSLNESIELEKLKKGRSCYRHLAGKIGVDFFYALVQKGCVKLENKNLELTDIGEQYFESLGMEMNLIKKQQGIFIKPCLDWTEQTFHLGGNLGKVFFRHCEEKNYLILNKENRSVCLTNAGEIFFAALMSS</sequence>
<organism evidence="3 4">
    <name type="scientific">Listeria seeligeri</name>
    <dbReference type="NCBI Taxonomy" id="1640"/>
    <lineage>
        <taxon>Bacteria</taxon>
        <taxon>Bacillati</taxon>
        <taxon>Bacillota</taxon>
        <taxon>Bacilli</taxon>
        <taxon>Bacillales</taxon>
        <taxon>Listeriaceae</taxon>
        <taxon>Listeria</taxon>
    </lineage>
</organism>
<dbReference type="Pfam" id="PF01022">
    <property type="entry name" value="HTH_5"/>
    <property type="match status" value="1"/>
</dbReference>
<dbReference type="GO" id="GO:0003700">
    <property type="term" value="F:DNA-binding transcription factor activity"/>
    <property type="evidence" value="ECO:0007669"/>
    <property type="project" value="InterPro"/>
</dbReference>
<dbReference type="InterPro" id="IPR011991">
    <property type="entry name" value="ArsR-like_HTH"/>
</dbReference>
<dbReference type="AlphaFoldDB" id="A0A7X0X3S8"/>
<evidence type="ECO:0000313" key="4">
    <source>
        <dbReference type="Proteomes" id="UP000523362"/>
    </source>
</evidence>
<dbReference type="InterPro" id="IPR036390">
    <property type="entry name" value="WH_DNA-bd_sf"/>
</dbReference>
<dbReference type="GO" id="GO:0046686">
    <property type="term" value="P:response to cadmium ion"/>
    <property type="evidence" value="ECO:0007669"/>
    <property type="project" value="TreeGrafter"/>
</dbReference>
<dbReference type="SMART" id="SM00418">
    <property type="entry name" value="HTH_ARSR"/>
    <property type="match status" value="1"/>
</dbReference>
<gene>
    <name evidence="3" type="ORF">HB897_12850</name>
</gene>
<dbReference type="RefSeq" id="WP_185384070.1">
    <property type="nucleotide sequence ID" value="NZ_JAARRG010000011.1"/>
</dbReference>
<keyword evidence="1" id="KW-0238">DNA-binding</keyword>
<dbReference type="GO" id="GO:0003677">
    <property type="term" value="F:DNA binding"/>
    <property type="evidence" value="ECO:0007669"/>
    <property type="project" value="UniProtKB-KW"/>
</dbReference>
<dbReference type="GO" id="GO:0097063">
    <property type="term" value="F:cadmium ion sensor activity"/>
    <property type="evidence" value="ECO:0007669"/>
    <property type="project" value="TreeGrafter"/>
</dbReference>
<dbReference type="GO" id="GO:0032791">
    <property type="term" value="F:lead ion binding"/>
    <property type="evidence" value="ECO:0007669"/>
    <property type="project" value="TreeGrafter"/>
</dbReference>
<dbReference type="InterPro" id="IPR036388">
    <property type="entry name" value="WH-like_DNA-bd_sf"/>
</dbReference>
<proteinExistence type="predicted"/>
<evidence type="ECO:0000256" key="1">
    <source>
        <dbReference type="ARBA" id="ARBA00023125"/>
    </source>
</evidence>
<dbReference type="InterPro" id="IPR052543">
    <property type="entry name" value="HTH_Metal-responsive_Reg"/>
</dbReference>
<dbReference type="GO" id="GO:0010288">
    <property type="term" value="P:response to lead ion"/>
    <property type="evidence" value="ECO:0007669"/>
    <property type="project" value="TreeGrafter"/>
</dbReference>
<dbReference type="NCBIfam" id="NF033788">
    <property type="entry name" value="HTH_metalloreg"/>
    <property type="match status" value="1"/>
</dbReference>